<protein>
    <recommendedName>
        <fullName evidence="3">Cache domain-containing protein</fullName>
    </recommendedName>
</protein>
<dbReference type="EMBL" id="VIAQ01000015">
    <property type="protein sequence ID" value="TQD25378.1"/>
    <property type="molecule type" value="Genomic_DNA"/>
</dbReference>
<evidence type="ECO:0008006" key="3">
    <source>
        <dbReference type="Google" id="ProtNLM"/>
    </source>
</evidence>
<dbReference type="OrthoDB" id="8523at2157"/>
<dbReference type="AlphaFoldDB" id="A0A7Z8KNI4"/>
<organism evidence="1 2">
    <name type="scientific">Methanolobus vulcani</name>
    <dbReference type="NCBI Taxonomy" id="38026"/>
    <lineage>
        <taxon>Archaea</taxon>
        <taxon>Methanobacteriati</taxon>
        <taxon>Methanobacteriota</taxon>
        <taxon>Stenosarchaea group</taxon>
        <taxon>Methanomicrobia</taxon>
        <taxon>Methanosarcinales</taxon>
        <taxon>Methanosarcinaceae</taxon>
        <taxon>Methanolobus</taxon>
    </lineage>
</organism>
<sequence>MGEEKSFSVFDPSIRFEHREFYEEIVSELNVIIPVCVQGKTIAVAISENTMEREQITELMKRVEDFSRQLLQITKKLFDQYYIAKEEQHESILLTTAYNKINTIDRNLLERTCDVRWWALETAFSDCISFYEKTKQKSVSILRVLDEIEIRSQSMEQAITDGSDASGTSISTAESYLDFQIADDLKKFPKLLKDGALKEFIGRFKHLCYKYQGEEKDRKVLEGFLQDLMDLSTKISFACDRLEDIKTSYTLYRDLVITDSEGYILASSNSLRRSEVLGIRVNDEDWFTKALKTQNGTEYVAQDICPSKVEEQLSLVYSTAVRENSDERGNVLGAMGIFFDFQGESGIILDEYMPLTENGLIQDGCYSMFTSSDGNIIASTDEDILEVGKKAHIPRNNRALSDGEQVNTYMAFEGVDSAIFSSRTDGYLEYRGLGWSAHVILPKSHIFADTIQADGYDIESKELMNSNINPDINKQTYAKIQNDKNDIQLISLNGTIYASKMGSRGDQLGPIFSQVTLSSNFITSKMEELLEEMAAVELQLNLKTLENFAKQAIDLVDRNLFERSADIRWWSTDEYFWKALSNPSEEEFMKASDRLKVINGSYTMYRNLVLADASGTIRACSNTELMGALGVLDVSDHIWFQEGGNTSRSSQYAVQDVMDSPLESDKPRSLVYAGGVRENGAREGKAIGVLGVLFDWDTEAKTILETCLPKDRKGDVIPGSVAVYVNQDFEVIETTGEDDFSVGSALTLPKEVSALQSGGKVSGLFEFNGQKYIYGACKTKGYREYPGLNWIACVLRPISTSA</sequence>
<keyword evidence="2" id="KW-1185">Reference proteome</keyword>
<dbReference type="Proteomes" id="UP000319335">
    <property type="component" value="Unassembled WGS sequence"/>
</dbReference>
<reference evidence="1 2" key="1">
    <citation type="submission" date="2019-06" db="EMBL/GenBank/DDBJ databases">
        <title>Draft genome sequence of Methanolobus vulcani B1d.</title>
        <authorList>
            <person name="Creighbaum A.J."/>
            <person name="Ticak T."/>
            <person name="Hariraju D."/>
            <person name="Arivett B.A."/>
            <person name="Ferguson D.J.Jr."/>
        </authorList>
    </citation>
    <scope>NUCLEOTIDE SEQUENCE [LARGE SCALE GENOMIC DNA]</scope>
    <source>
        <strain evidence="1 2">B1d</strain>
    </source>
</reference>
<evidence type="ECO:0000313" key="1">
    <source>
        <dbReference type="EMBL" id="TQD25378.1"/>
    </source>
</evidence>
<proteinExistence type="predicted"/>
<dbReference type="Gene3D" id="3.30.450.20">
    <property type="entry name" value="PAS domain"/>
    <property type="match status" value="2"/>
</dbReference>
<accession>A0A7Z8KNI4</accession>
<dbReference type="RefSeq" id="WP_154810105.1">
    <property type="nucleotide sequence ID" value="NZ_VIAQ01000015.1"/>
</dbReference>
<evidence type="ECO:0000313" key="2">
    <source>
        <dbReference type="Proteomes" id="UP000319335"/>
    </source>
</evidence>
<gene>
    <name evidence="1" type="ORF">FKV42_10130</name>
</gene>
<name>A0A7Z8KNI4_9EURY</name>
<comment type="caution">
    <text evidence="1">The sequence shown here is derived from an EMBL/GenBank/DDBJ whole genome shotgun (WGS) entry which is preliminary data.</text>
</comment>